<dbReference type="InterPro" id="IPR011698">
    <property type="entry name" value="GATase_3"/>
</dbReference>
<evidence type="ECO:0000256" key="1">
    <source>
        <dbReference type="ARBA" id="ARBA00004953"/>
    </source>
</evidence>
<evidence type="ECO:0000259" key="8">
    <source>
        <dbReference type="Pfam" id="PF01656"/>
    </source>
</evidence>
<feature type="domain" description="CobQ/CobB/MinD/ParA nucleotide binding" evidence="8">
    <location>
        <begin position="10"/>
        <end position="242"/>
    </location>
</feature>
<dbReference type="CDD" id="cd01750">
    <property type="entry name" value="GATase1_CobQ"/>
    <property type="match status" value="1"/>
</dbReference>
<dbReference type="HAMAP" id="MF_00028">
    <property type="entry name" value="CobQ"/>
    <property type="match status" value="1"/>
</dbReference>
<dbReference type="InterPro" id="IPR002586">
    <property type="entry name" value="CobQ/CobB/MinD/ParA_Nub-bd_dom"/>
</dbReference>
<evidence type="ECO:0000256" key="6">
    <source>
        <dbReference type="ARBA" id="ARBA00025166"/>
    </source>
</evidence>
<dbReference type="EMBL" id="BAQW01000013">
    <property type="protein sequence ID" value="GBR16460.1"/>
    <property type="molecule type" value="Genomic_DNA"/>
</dbReference>
<dbReference type="InterPro" id="IPR047045">
    <property type="entry name" value="CobQ_N"/>
</dbReference>
<comment type="pathway">
    <text evidence="1 7">Cofactor biosynthesis; adenosylcobalamin biosynthesis.</text>
</comment>
<dbReference type="InterPro" id="IPR027417">
    <property type="entry name" value="P-loop_NTPase"/>
</dbReference>
<comment type="caution">
    <text evidence="10">The sequence shown here is derived from an EMBL/GenBank/DDBJ whole genome shotgun (WGS) entry which is preliminary data.</text>
</comment>
<dbReference type="InterPro" id="IPR004459">
    <property type="entry name" value="CobQ_synth"/>
</dbReference>
<accession>A0ABQ0QEQ5</accession>
<feature type="active site" evidence="7">
    <location>
        <position position="433"/>
    </location>
</feature>
<evidence type="ECO:0000259" key="9">
    <source>
        <dbReference type="Pfam" id="PF07685"/>
    </source>
</evidence>
<gene>
    <name evidence="7" type="primary">cobQ</name>
    <name evidence="10" type="ORF">AA0228_2780</name>
</gene>
<organism evidence="10 11">
    <name type="scientific">Gluconobacter frateurii NRIC 0228</name>
    <dbReference type="NCBI Taxonomy" id="1307946"/>
    <lineage>
        <taxon>Bacteria</taxon>
        <taxon>Pseudomonadati</taxon>
        <taxon>Pseudomonadota</taxon>
        <taxon>Alphaproteobacteria</taxon>
        <taxon>Acetobacterales</taxon>
        <taxon>Acetobacteraceae</taxon>
        <taxon>Gluconobacter</taxon>
    </lineage>
</organism>
<comment type="function">
    <text evidence="6 7">Catalyzes amidations at positions B, D, E, and G on adenosylcobyrinic A,C-diamide. NH(2) groups are provided by glutamine, and one molecule of ATP is hydrogenolyzed for each amidation.</text>
</comment>
<dbReference type="Pfam" id="PF07685">
    <property type="entry name" value="GATase_3"/>
    <property type="match status" value="1"/>
</dbReference>
<evidence type="ECO:0000256" key="2">
    <source>
        <dbReference type="ARBA" id="ARBA00006205"/>
    </source>
</evidence>
<dbReference type="InterPro" id="IPR033949">
    <property type="entry name" value="CobQ_GATase1"/>
</dbReference>
<name>A0ABQ0QEQ5_9PROT</name>
<evidence type="ECO:0000256" key="5">
    <source>
        <dbReference type="ARBA" id="ARBA00022962"/>
    </source>
</evidence>
<dbReference type="NCBIfam" id="TIGR00313">
    <property type="entry name" value="cobQ"/>
    <property type="match status" value="1"/>
</dbReference>
<dbReference type="Pfam" id="PF01656">
    <property type="entry name" value="CbiA"/>
    <property type="match status" value="1"/>
</dbReference>
<dbReference type="SUPFAM" id="SSF52540">
    <property type="entry name" value="P-loop containing nucleoside triphosphate hydrolases"/>
    <property type="match status" value="1"/>
</dbReference>
<dbReference type="PROSITE" id="PS51274">
    <property type="entry name" value="GATASE_COBBQ"/>
    <property type="match status" value="1"/>
</dbReference>
<dbReference type="InterPro" id="IPR029062">
    <property type="entry name" value="Class_I_gatase-like"/>
</dbReference>
<evidence type="ECO:0000256" key="4">
    <source>
        <dbReference type="ARBA" id="ARBA00022573"/>
    </source>
</evidence>
<dbReference type="NCBIfam" id="NF001989">
    <property type="entry name" value="PRK00784.1"/>
    <property type="match status" value="1"/>
</dbReference>
<dbReference type="SUPFAM" id="SSF52317">
    <property type="entry name" value="Class I glutamine amidotransferase-like"/>
    <property type="match status" value="1"/>
</dbReference>
<keyword evidence="11" id="KW-1185">Reference proteome</keyword>
<dbReference type="Gene3D" id="3.40.50.300">
    <property type="entry name" value="P-loop containing nucleotide triphosphate hydrolases"/>
    <property type="match status" value="1"/>
</dbReference>
<keyword evidence="5 7" id="KW-0315">Glutamine amidotransferase</keyword>
<evidence type="ECO:0000256" key="7">
    <source>
        <dbReference type="HAMAP-Rule" id="MF_00028"/>
    </source>
</evidence>
<dbReference type="PANTHER" id="PTHR21343">
    <property type="entry name" value="DETHIOBIOTIN SYNTHETASE"/>
    <property type="match status" value="1"/>
</dbReference>
<protein>
    <recommendedName>
        <fullName evidence="3 7">Cobyric acid synthase</fullName>
    </recommendedName>
</protein>
<feature type="domain" description="CobB/CobQ-like glutamine amidotransferase" evidence="9">
    <location>
        <begin position="257"/>
        <end position="438"/>
    </location>
</feature>
<feature type="active site" description="Nucleophile" evidence="7">
    <location>
        <position position="336"/>
    </location>
</feature>
<comment type="similarity">
    <text evidence="2 7">Belongs to the CobB/CobQ family. CobQ subfamily.</text>
</comment>
<dbReference type="PANTHER" id="PTHR21343:SF1">
    <property type="entry name" value="COBYRIC ACID SYNTHASE"/>
    <property type="match status" value="1"/>
</dbReference>
<proteinExistence type="inferred from homology"/>
<evidence type="ECO:0000256" key="3">
    <source>
        <dbReference type="ARBA" id="ARBA00019833"/>
    </source>
</evidence>
<dbReference type="Gene3D" id="3.40.50.880">
    <property type="match status" value="1"/>
</dbReference>
<evidence type="ECO:0000313" key="11">
    <source>
        <dbReference type="Proteomes" id="UP001061070"/>
    </source>
</evidence>
<reference evidence="10" key="1">
    <citation type="submission" date="2013-04" db="EMBL/GenBank/DDBJ databases">
        <title>The genome sequencing project of 58 acetic acid bacteria.</title>
        <authorList>
            <person name="Okamoto-Kainuma A."/>
            <person name="Ishikawa M."/>
            <person name="Umino S."/>
            <person name="Koizumi Y."/>
            <person name="Shiwa Y."/>
            <person name="Yoshikawa H."/>
            <person name="Matsutani M."/>
            <person name="Matsushita K."/>
        </authorList>
    </citation>
    <scope>NUCLEOTIDE SEQUENCE</scope>
    <source>
        <strain evidence="10">NRIC 0228</strain>
    </source>
</reference>
<keyword evidence="4 7" id="KW-0169">Cobalamin biosynthesis</keyword>
<sequence>MDTAPKTRALMFQGTGSSVGKSVLVAGIARALTRRGLKVRPFKPQNMSNNAAVTRDGGEIGRAQALQARACGVAPTVDMNPVLLKPQSETGSQLVVCGKVRGTVRAREYQDVKKALMPEVLGAFRRLAAEADIVLIEGAGSASEVNLRANDIANMGFAEAANVNVILVGDIDRGGVIASLVGTNTVLPDGDAARIKGFIVNKMRGDASLFSAGMAVVAQQTGWAPLGLVTHLARVGDLPAEDASDLIASINVSGGLRIVVPHLPTIANFDDLDPLKSDPGVSLDIIPPGQPLPVCDLVILPGSKATISDLKVFKEQGWDIDLKAHVRRGGRVLGICGGYQMLGRTIEDREGIEGPSGITEGLGLLDVETVLTKDKCLTEVRGMLLPEKIAMSGYEIHIGRTTGPDCGRPFADLDGQPDGAVSANGQVWGTYLHGLLSGGKARAALLTRLGMPLSPLQDQDLRVEAALDEWADHLEKCLDLEALLSLAQPV</sequence>
<evidence type="ECO:0000313" key="10">
    <source>
        <dbReference type="EMBL" id="GBR16460.1"/>
    </source>
</evidence>
<dbReference type="CDD" id="cd05389">
    <property type="entry name" value="CobQ_N"/>
    <property type="match status" value="1"/>
</dbReference>
<dbReference type="Proteomes" id="UP001061070">
    <property type="component" value="Unassembled WGS sequence"/>
</dbReference>